<evidence type="ECO:0000313" key="11">
    <source>
        <dbReference type="Proteomes" id="UP000022910"/>
    </source>
</evidence>
<dbReference type="SMR" id="A0A015LBL6"/>
<gene>
    <name evidence="10" type="ORF">RirG_027210</name>
</gene>
<comment type="subcellular location">
    <subcellularLocation>
        <location evidence="1">Nucleus</location>
    </subcellularLocation>
</comment>
<dbReference type="PROSITE" id="PS50082">
    <property type="entry name" value="WD_REPEATS_2"/>
    <property type="match status" value="4"/>
</dbReference>
<dbReference type="InterPro" id="IPR020472">
    <property type="entry name" value="WD40_PAC1"/>
</dbReference>
<dbReference type="AlphaFoldDB" id="A0A015LBL6"/>
<dbReference type="FunFam" id="2.130.10.10:FF:000512">
    <property type="entry name" value="WD-40 repeat-containing protein MSI1"/>
    <property type="match status" value="1"/>
</dbReference>
<keyword evidence="3 7" id="KW-0853">WD repeat</keyword>
<evidence type="ECO:0000256" key="6">
    <source>
        <dbReference type="ARBA" id="ARBA00023242"/>
    </source>
</evidence>
<evidence type="ECO:0000256" key="2">
    <source>
        <dbReference type="ARBA" id="ARBA00009341"/>
    </source>
</evidence>
<dbReference type="PANTHER" id="PTHR22850">
    <property type="entry name" value="WD40 REPEAT FAMILY"/>
    <property type="match status" value="1"/>
</dbReference>
<feature type="compositionally biased region" description="Low complexity" evidence="8">
    <location>
        <begin position="1"/>
        <end position="16"/>
    </location>
</feature>
<sequence length="439" mass="49917">MMTTSNSDSPSSPNNEESTEETKQERAAIEEKIVNEEYKIWKKNSPFLYDLVITHALEWPTLTCQWFQDIEKPEGKDYTIQRLLIGTHTSDNDQNYVEIANVQLPKSDSDIDPRKYEEEKAEAGAHGESRITVVQRINHDGEVNRARYMPQDQNIIATKTVTGDVYIFDLTKHPSRPLAEGVCNPELKLRGHTKEGYGLSWSPFDKGHILDASEDTTICHWNINGNTRETRTMEPFRVYRGHEAIVEDVAWHTKDPHIFGSVGDDQKLLIWDVRPDRADKPVHSIIAHQSEVNSLAFNPHNDFILATGAGDKTLSLWDLRNLKIKLHTLEQHTGEIVQVEWSPHDETILASAAGDRRVNIWDLSRIGSEQTAEDAEDGPPELLFMHGGHTNKISDFSWNPHLPWVVASAAEDNIIQVWQPAANIYTIDEREIPADELED</sequence>
<proteinExistence type="inferred from homology"/>
<keyword evidence="5" id="KW-0156">Chromatin regulator</keyword>
<dbReference type="InterPro" id="IPR015943">
    <property type="entry name" value="WD40/YVTN_repeat-like_dom_sf"/>
</dbReference>
<dbReference type="GO" id="GO:0005634">
    <property type="term" value="C:nucleus"/>
    <property type="evidence" value="ECO:0007669"/>
    <property type="project" value="UniProtKB-SubCell"/>
</dbReference>
<keyword evidence="6" id="KW-0539">Nucleus</keyword>
<dbReference type="Proteomes" id="UP000022910">
    <property type="component" value="Unassembled WGS sequence"/>
</dbReference>
<dbReference type="GO" id="GO:0006325">
    <property type="term" value="P:chromatin organization"/>
    <property type="evidence" value="ECO:0007669"/>
    <property type="project" value="UniProtKB-KW"/>
</dbReference>
<evidence type="ECO:0000256" key="8">
    <source>
        <dbReference type="SAM" id="MobiDB-lite"/>
    </source>
</evidence>
<feature type="region of interest" description="Disordered" evidence="8">
    <location>
        <begin position="1"/>
        <end position="24"/>
    </location>
</feature>
<comment type="caution">
    <text evidence="10">The sequence shown here is derived from an EMBL/GenBank/DDBJ whole genome shotgun (WGS) entry which is preliminary data.</text>
</comment>
<dbReference type="PROSITE" id="PS50294">
    <property type="entry name" value="WD_REPEATS_REGION"/>
    <property type="match status" value="3"/>
</dbReference>
<feature type="domain" description="Histone-binding protein RBBP4-like N-terminal" evidence="9">
    <location>
        <begin position="36"/>
        <end position="106"/>
    </location>
</feature>
<dbReference type="OMA" id="PHEEGCL"/>
<reference evidence="10 11" key="1">
    <citation type="submission" date="2014-02" db="EMBL/GenBank/DDBJ databases">
        <title>Single nucleus genome sequencing reveals high similarity among nuclei of an endomycorrhizal fungus.</title>
        <authorList>
            <person name="Lin K."/>
            <person name="Geurts R."/>
            <person name="Zhang Z."/>
            <person name="Limpens E."/>
            <person name="Saunders D.G."/>
            <person name="Mu D."/>
            <person name="Pang E."/>
            <person name="Cao H."/>
            <person name="Cha H."/>
            <person name="Lin T."/>
            <person name="Zhou Q."/>
            <person name="Shang Y."/>
            <person name="Li Y."/>
            <person name="Ivanov S."/>
            <person name="Sharma T."/>
            <person name="Velzen R.V."/>
            <person name="Ruijter N.D."/>
            <person name="Aanen D.K."/>
            <person name="Win J."/>
            <person name="Kamoun S."/>
            <person name="Bisseling T."/>
            <person name="Huang S."/>
        </authorList>
    </citation>
    <scope>NUCLEOTIDE SEQUENCE [LARGE SCALE GENOMIC DNA]</scope>
    <source>
        <strain evidence="11">DAOM197198w</strain>
    </source>
</reference>
<dbReference type="STRING" id="1432141.A0A015LBL6"/>
<dbReference type="SMART" id="SM00320">
    <property type="entry name" value="WD40"/>
    <property type="match status" value="6"/>
</dbReference>
<dbReference type="InterPro" id="IPR019775">
    <property type="entry name" value="WD40_repeat_CS"/>
</dbReference>
<dbReference type="HOGENOM" id="CLU_020445_3_1_1"/>
<dbReference type="PRINTS" id="PR00320">
    <property type="entry name" value="GPROTEINBRPT"/>
</dbReference>
<dbReference type="OrthoDB" id="427795at2759"/>
<feature type="repeat" description="WD" evidence="7">
    <location>
        <begin position="285"/>
        <end position="321"/>
    </location>
</feature>
<evidence type="ECO:0000256" key="4">
    <source>
        <dbReference type="ARBA" id="ARBA00022737"/>
    </source>
</evidence>
<dbReference type="InterPro" id="IPR050459">
    <property type="entry name" value="WD_repeat_RBAP46/RBAP48/MSI1"/>
</dbReference>
<keyword evidence="4" id="KW-0677">Repeat</keyword>
<evidence type="ECO:0000256" key="1">
    <source>
        <dbReference type="ARBA" id="ARBA00004123"/>
    </source>
</evidence>
<feature type="repeat" description="WD" evidence="7">
    <location>
        <begin position="239"/>
        <end position="274"/>
    </location>
</feature>
<feature type="region of interest" description="Disordered" evidence="8">
    <location>
        <begin position="107"/>
        <end position="126"/>
    </location>
</feature>
<dbReference type="InterPro" id="IPR022052">
    <property type="entry name" value="Histone-bd_RBBP4-like_N"/>
</dbReference>
<dbReference type="Pfam" id="PF00400">
    <property type="entry name" value="WD40"/>
    <property type="match status" value="4"/>
</dbReference>
<dbReference type="Pfam" id="PF12265">
    <property type="entry name" value="CAF1C_H4-bd"/>
    <property type="match status" value="1"/>
</dbReference>
<dbReference type="EMBL" id="JEMT01011704">
    <property type="protein sequence ID" value="EXX77084.1"/>
    <property type="molecule type" value="Genomic_DNA"/>
</dbReference>
<accession>A0A015LBL6</accession>
<evidence type="ECO:0000256" key="3">
    <source>
        <dbReference type="ARBA" id="ARBA00022574"/>
    </source>
</evidence>
<dbReference type="InterPro" id="IPR001680">
    <property type="entry name" value="WD40_rpt"/>
</dbReference>
<evidence type="ECO:0000256" key="5">
    <source>
        <dbReference type="ARBA" id="ARBA00022853"/>
    </source>
</evidence>
<evidence type="ECO:0000313" key="10">
    <source>
        <dbReference type="EMBL" id="EXX77084.1"/>
    </source>
</evidence>
<dbReference type="InterPro" id="IPR036322">
    <property type="entry name" value="WD40_repeat_dom_sf"/>
</dbReference>
<keyword evidence="11" id="KW-1185">Reference proteome</keyword>
<organism evidence="10 11">
    <name type="scientific">Rhizophagus irregularis (strain DAOM 197198w)</name>
    <name type="common">Glomus intraradices</name>
    <dbReference type="NCBI Taxonomy" id="1432141"/>
    <lineage>
        <taxon>Eukaryota</taxon>
        <taxon>Fungi</taxon>
        <taxon>Fungi incertae sedis</taxon>
        <taxon>Mucoromycota</taxon>
        <taxon>Glomeromycotina</taxon>
        <taxon>Glomeromycetes</taxon>
        <taxon>Glomerales</taxon>
        <taxon>Glomeraceae</taxon>
        <taxon>Rhizophagus</taxon>
    </lineage>
</organism>
<feature type="repeat" description="WD" evidence="7">
    <location>
        <begin position="386"/>
        <end position="419"/>
    </location>
</feature>
<comment type="similarity">
    <text evidence="2">Belongs to the WD repeat RBAP46/RBAP48/MSI1 family.</text>
</comment>
<dbReference type="PROSITE" id="PS00678">
    <property type="entry name" value="WD_REPEATS_1"/>
    <property type="match status" value="2"/>
</dbReference>
<evidence type="ECO:0000256" key="7">
    <source>
        <dbReference type="PROSITE-ProRule" id="PRU00221"/>
    </source>
</evidence>
<dbReference type="SUPFAM" id="SSF50978">
    <property type="entry name" value="WD40 repeat-like"/>
    <property type="match status" value="1"/>
</dbReference>
<dbReference type="Gene3D" id="2.130.10.10">
    <property type="entry name" value="YVTN repeat-like/Quinoprotein amine dehydrogenase"/>
    <property type="match status" value="1"/>
</dbReference>
<feature type="repeat" description="WD" evidence="7">
    <location>
        <begin position="329"/>
        <end position="371"/>
    </location>
</feature>
<evidence type="ECO:0000259" key="9">
    <source>
        <dbReference type="Pfam" id="PF12265"/>
    </source>
</evidence>
<name>A0A015LBL6_RHIIW</name>
<protein>
    <submittedName>
        <fullName evidence="10">Hat2p</fullName>
    </submittedName>
</protein>